<gene>
    <name evidence="1" type="ORF">HF964_02150</name>
</gene>
<name>A0A7X6N2W9_9LACO</name>
<dbReference type="EMBL" id="JAAXPN010000001">
    <property type="protein sequence ID" value="NKZ23609.1"/>
    <property type="molecule type" value="Genomic_DNA"/>
</dbReference>
<dbReference type="AlphaFoldDB" id="A0A7X6N2W9"/>
<sequence length="273" mass="31322">MIKTKGYVTFTYNAHTLSANHLRQLVDQYQTKLIDNESIIIDELAENDDQLQLILKIDGFTDNQRFQALRKTFDLGIDCDDDTDSYLCEAYGIIFPTKQITANRALAWVKHYTGSFAKDEFQKFTITQQHLTPTALKLEFAVELPSYVIDMDLYYLSDQERYQYFRLDECAPTNSIKEVPIDEYSGSHRLELSTHDITLVFKQEQSLVSVTNLLQTFEETHLMPNESIVYSLPSTGDTVITEVPIIIKALGINHQVIHCLLNEIPDVLTVEVN</sequence>
<comment type="caution">
    <text evidence="1">The sequence shown here is derived from an EMBL/GenBank/DDBJ whole genome shotgun (WGS) entry which is preliminary data.</text>
</comment>
<dbReference type="Proteomes" id="UP000549765">
    <property type="component" value="Unassembled WGS sequence"/>
</dbReference>
<organism evidence="1 2">
    <name type="scientific">Periweissella fabalis</name>
    <dbReference type="NCBI Taxonomy" id="1070421"/>
    <lineage>
        <taxon>Bacteria</taxon>
        <taxon>Bacillati</taxon>
        <taxon>Bacillota</taxon>
        <taxon>Bacilli</taxon>
        <taxon>Lactobacillales</taxon>
        <taxon>Lactobacillaceae</taxon>
        <taxon>Periweissella</taxon>
    </lineage>
</organism>
<evidence type="ECO:0000313" key="1">
    <source>
        <dbReference type="EMBL" id="NKZ23609.1"/>
    </source>
</evidence>
<dbReference type="RefSeq" id="WP_168721394.1">
    <property type="nucleotide sequence ID" value="NZ_JAAXPN010000001.1"/>
</dbReference>
<accession>A0A7X6N2W9</accession>
<reference evidence="1 2" key="1">
    <citation type="submission" date="2020-04" db="EMBL/GenBank/DDBJ databases">
        <title>MicrobeNet Type strains.</title>
        <authorList>
            <person name="Nicholson A.C."/>
        </authorList>
    </citation>
    <scope>NUCLEOTIDE SEQUENCE [LARGE SCALE GENOMIC DNA]</scope>
    <source>
        <strain evidence="1 2">CCUG 61472</strain>
    </source>
</reference>
<evidence type="ECO:0000313" key="2">
    <source>
        <dbReference type="Proteomes" id="UP000549765"/>
    </source>
</evidence>
<proteinExistence type="predicted"/>
<protein>
    <submittedName>
        <fullName evidence="1">Uncharacterized protein</fullName>
    </submittedName>
</protein>
<keyword evidence="2" id="KW-1185">Reference proteome</keyword>